<dbReference type="Gene3D" id="1.10.10.10">
    <property type="entry name" value="Winged helix-like DNA-binding domain superfamily/Winged helix DNA-binding domain"/>
    <property type="match status" value="1"/>
</dbReference>
<dbReference type="InterPro" id="IPR018356">
    <property type="entry name" value="Tscrpt_reg_HTH_DeoR_CS"/>
</dbReference>
<sequence length="364" mass="39725">MLLENERHDAILDALNSRSSVRTEDLATTLGVSGMTVRRDLRLLEERGLLRRVHGGAIPVKQQVVEQRPGAGARPRATIGMVTPSGEYYYAAVIAGAKRAARDLGCRLVLGVSDYTEAVELHQVRRLLDLGVDGMLVTPSREFTESVELHKTLMRARVPVVIVERDLGEEPEQGPLESVRSDHAYGARLAVRHLAELGHDSIGLAMRDTPTAPWVRDGFRRALSEFTIDPARCFEHEITRNPDSDSPRRDNLERLLSRCIDTDTHALLVLTDVDAIGLLDLAAERGIRVPDDLSVVAYDDEVASLASVPLTAVAPAKHDLGHLAFSMCFERVGAESSLGASRGRIHLLPALNVRESTAAARPGA</sequence>
<evidence type="ECO:0000259" key="4">
    <source>
        <dbReference type="PROSITE" id="PS51000"/>
    </source>
</evidence>
<dbReference type="InterPro" id="IPR028082">
    <property type="entry name" value="Peripla_BP_I"/>
</dbReference>
<dbReference type="SUPFAM" id="SSF46785">
    <property type="entry name" value="Winged helix' DNA-binding domain"/>
    <property type="match status" value="1"/>
</dbReference>
<dbReference type="InterPro" id="IPR036390">
    <property type="entry name" value="WH_DNA-bd_sf"/>
</dbReference>
<keyword evidence="1" id="KW-0805">Transcription regulation</keyword>
<dbReference type="SUPFAM" id="SSF53822">
    <property type="entry name" value="Periplasmic binding protein-like I"/>
    <property type="match status" value="1"/>
</dbReference>
<keyword evidence="2" id="KW-0238">DNA-binding</keyword>
<dbReference type="Proteomes" id="UP000320216">
    <property type="component" value="Chromosome"/>
</dbReference>
<name>A0A5B8M7W9_9MICO</name>
<feature type="domain" description="HTH deoR-type" evidence="4">
    <location>
        <begin position="4"/>
        <end position="59"/>
    </location>
</feature>
<dbReference type="Pfam" id="PF13377">
    <property type="entry name" value="Peripla_BP_3"/>
    <property type="match status" value="1"/>
</dbReference>
<dbReference type="PANTHER" id="PTHR30146:SF155">
    <property type="entry name" value="ALANINE RACEMASE"/>
    <property type="match status" value="1"/>
</dbReference>
<evidence type="ECO:0000256" key="3">
    <source>
        <dbReference type="ARBA" id="ARBA00023163"/>
    </source>
</evidence>
<dbReference type="InterPro" id="IPR046335">
    <property type="entry name" value="LacI/GalR-like_sensor"/>
</dbReference>
<evidence type="ECO:0000256" key="2">
    <source>
        <dbReference type="ARBA" id="ARBA00023125"/>
    </source>
</evidence>
<evidence type="ECO:0000313" key="6">
    <source>
        <dbReference type="Proteomes" id="UP000320216"/>
    </source>
</evidence>
<dbReference type="InterPro" id="IPR036388">
    <property type="entry name" value="WH-like_DNA-bd_sf"/>
</dbReference>
<dbReference type="OrthoDB" id="3252280at2"/>
<protein>
    <submittedName>
        <fullName evidence="5">DeoR family transcriptional regulator</fullName>
    </submittedName>
</protein>
<reference evidence="5 6" key="1">
    <citation type="submission" date="2019-07" db="EMBL/GenBank/DDBJ databases">
        <title>Full genome sequence of Humibacter sp. WJ7-1.</title>
        <authorList>
            <person name="Im W.-T."/>
        </authorList>
    </citation>
    <scope>NUCLEOTIDE SEQUENCE [LARGE SCALE GENOMIC DNA]</scope>
    <source>
        <strain evidence="5 6">WJ7-1</strain>
    </source>
</reference>
<dbReference type="PANTHER" id="PTHR30146">
    <property type="entry name" value="LACI-RELATED TRANSCRIPTIONAL REPRESSOR"/>
    <property type="match status" value="1"/>
</dbReference>
<dbReference type="KEGG" id="huw:FPZ11_14190"/>
<dbReference type="PROSITE" id="PS00894">
    <property type="entry name" value="HTH_DEOR_1"/>
    <property type="match status" value="1"/>
</dbReference>
<dbReference type="Gene3D" id="3.40.50.2300">
    <property type="match status" value="2"/>
</dbReference>
<dbReference type="SMART" id="SM00420">
    <property type="entry name" value="HTH_DEOR"/>
    <property type="match status" value="1"/>
</dbReference>
<dbReference type="GO" id="GO:0003700">
    <property type="term" value="F:DNA-binding transcription factor activity"/>
    <property type="evidence" value="ECO:0007669"/>
    <property type="project" value="InterPro"/>
</dbReference>
<dbReference type="GO" id="GO:0000976">
    <property type="term" value="F:transcription cis-regulatory region binding"/>
    <property type="evidence" value="ECO:0007669"/>
    <property type="project" value="TreeGrafter"/>
</dbReference>
<dbReference type="AlphaFoldDB" id="A0A5B8M7W9"/>
<dbReference type="PROSITE" id="PS51000">
    <property type="entry name" value="HTH_DEOR_2"/>
    <property type="match status" value="1"/>
</dbReference>
<evidence type="ECO:0000313" key="5">
    <source>
        <dbReference type="EMBL" id="QDZ15755.1"/>
    </source>
</evidence>
<keyword evidence="3" id="KW-0804">Transcription</keyword>
<keyword evidence="6" id="KW-1185">Reference proteome</keyword>
<dbReference type="Pfam" id="PF08220">
    <property type="entry name" value="HTH_DeoR"/>
    <property type="match status" value="1"/>
</dbReference>
<dbReference type="InterPro" id="IPR001034">
    <property type="entry name" value="DeoR_HTH"/>
</dbReference>
<accession>A0A5B8M7W9</accession>
<dbReference type="PRINTS" id="PR00037">
    <property type="entry name" value="HTHLACR"/>
</dbReference>
<evidence type="ECO:0000256" key="1">
    <source>
        <dbReference type="ARBA" id="ARBA00023015"/>
    </source>
</evidence>
<proteinExistence type="predicted"/>
<dbReference type="RefSeq" id="WP_146321789.1">
    <property type="nucleotide sequence ID" value="NZ_CP042305.1"/>
</dbReference>
<organism evidence="5 6">
    <name type="scientific">Humibacter ginsenosidimutans</name>
    <dbReference type="NCBI Taxonomy" id="2599293"/>
    <lineage>
        <taxon>Bacteria</taxon>
        <taxon>Bacillati</taxon>
        <taxon>Actinomycetota</taxon>
        <taxon>Actinomycetes</taxon>
        <taxon>Micrococcales</taxon>
        <taxon>Microbacteriaceae</taxon>
        <taxon>Humibacter</taxon>
    </lineage>
</organism>
<dbReference type="EMBL" id="CP042305">
    <property type="protein sequence ID" value="QDZ15755.1"/>
    <property type="molecule type" value="Genomic_DNA"/>
</dbReference>
<gene>
    <name evidence="5" type="ORF">FPZ11_14190</name>
</gene>